<keyword evidence="6" id="KW-0675">Receptor</keyword>
<evidence type="ECO:0000256" key="9">
    <source>
        <dbReference type="SAM" id="MobiDB-lite"/>
    </source>
</evidence>
<keyword evidence="5 10" id="KW-0472">Membrane</keyword>
<feature type="compositionally biased region" description="Low complexity" evidence="9">
    <location>
        <begin position="811"/>
        <end position="825"/>
    </location>
</feature>
<feature type="transmembrane region" description="Helical" evidence="10">
    <location>
        <begin position="559"/>
        <end position="579"/>
    </location>
</feature>
<evidence type="ECO:0000256" key="4">
    <source>
        <dbReference type="ARBA" id="ARBA00023040"/>
    </source>
</evidence>
<protein>
    <recommendedName>
        <fullName evidence="11">G-protein coupled receptors family 3 profile domain-containing protein</fullName>
    </recommendedName>
</protein>
<evidence type="ECO:0000256" key="8">
    <source>
        <dbReference type="ARBA" id="ARBA00023224"/>
    </source>
</evidence>
<feature type="transmembrane region" description="Helical" evidence="10">
    <location>
        <begin position="486"/>
        <end position="507"/>
    </location>
</feature>
<comment type="caution">
    <text evidence="12">The sequence shown here is derived from an EMBL/GenBank/DDBJ whole genome shotgun (WGS) entry which is preliminary data.</text>
</comment>
<gene>
    <name evidence="12" type="ORF">LY90DRAFT_671179</name>
</gene>
<feature type="domain" description="G-protein coupled receptors family 3 profile" evidence="11">
    <location>
        <begin position="453"/>
        <end position="688"/>
    </location>
</feature>
<dbReference type="STRING" id="1754190.A0A1Y2CKN0"/>
<dbReference type="GO" id="GO:0007214">
    <property type="term" value="P:gamma-aminobutyric acid signaling pathway"/>
    <property type="evidence" value="ECO:0007669"/>
    <property type="project" value="TreeGrafter"/>
</dbReference>
<feature type="transmembrane region" description="Helical" evidence="10">
    <location>
        <begin position="452"/>
        <end position="474"/>
    </location>
</feature>
<feature type="transmembrane region" description="Helical" evidence="10">
    <location>
        <begin position="668"/>
        <end position="690"/>
    </location>
</feature>
<dbReference type="GO" id="GO:0038039">
    <property type="term" value="C:G protein-coupled receptor heterodimeric complex"/>
    <property type="evidence" value="ECO:0007669"/>
    <property type="project" value="TreeGrafter"/>
</dbReference>
<keyword evidence="13" id="KW-1185">Reference proteome</keyword>
<proteinExistence type="predicted"/>
<feature type="transmembrane region" description="Helical" evidence="10">
    <location>
        <begin position="639"/>
        <end position="656"/>
    </location>
</feature>
<organism evidence="12 13">
    <name type="scientific">Neocallimastix californiae</name>
    <dbReference type="NCBI Taxonomy" id="1754190"/>
    <lineage>
        <taxon>Eukaryota</taxon>
        <taxon>Fungi</taxon>
        <taxon>Fungi incertae sedis</taxon>
        <taxon>Chytridiomycota</taxon>
        <taxon>Chytridiomycota incertae sedis</taxon>
        <taxon>Neocallimastigomycetes</taxon>
        <taxon>Neocallimastigales</taxon>
        <taxon>Neocallimastigaceae</taxon>
        <taxon>Neocallimastix</taxon>
    </lineage>
</organism>
<evidence type="ECO:0000256" key="2">
    <source>
        <dbReference type="ARBA" id="ARBA00022692"/>
    </source>
</evidence>
<name>A0A1Y2CKN0_9FUNG</name>
<keyword evidence="2 10" id="KW-0812">Transmembrane</keyword>
<evidence type="ECO:0000256" key="5">
    <source>
        <dbReference type="ARBA" id="ARBA00023136"/>
    </source>
</evidence>
<evidence type="ECO:0000256" key="7">
    <source>
        <dbReference type="ARBA" id="ARBA00023180"/>
    </source>
</evidence>
<evidence type="ECO:0000256" key="10">
    <source>
        <dbReference type="SAM" id="Phobius"/>
    </source>
</evidence>
<feature type="region of interest" description="Disordered" evidence="9">
    <location>
        <begin position="811"/>
        <end position="837"/>
    </location>
</feature>
<evidence type="ECO:0000313" key="13">
    <source>
        <dbReference type="Proteomes" id="UP000193920"/>
    </source>
</evidence>
<evidence type="ECO:0000256" key="1">
    <source>
        <dbReference type="ARBA" id="ARBA00004141"/>
    </source>
</evidence>
<accession>A0A1Y2CKN0</accession>
<feature type="transmembrane region" description="Helical" evidence="10">
    <location>
        <begin position="519"/>
        <end position="538"/>
    </location>
</feature>
<evidence type="ECO:0000256" key="6">
    <source>
        <dbReference type="ARBA" id="ARBA00023170"/>
    </source>
</evidence>
<keyword evidence="7" id="KW-0325">Glycoprotein</keyword>
<sequence>MKYLFNDIYTIVFWTIIVLFSKIYSEKITINILMKQPDMPESINAEKWEENYNTLINNFLSEEYKNNNTGGDSIEVLFSFYKYRPVNEVKSSEYLNFIQDGIEAWMNSKYDMAIIDDRILFSDDALIESLYVIDNLYTRIPTKDYILNLSDYIEQKDIEHHVSNIRKHTYFKEDLYALPYERDFDLLYFNMENEISKTIIESMKFITWDDLLVLMKEKSWNSLNIALGDEDDQLNFFFEYINSKFNLSLETTQDYYNQLYNDKKSKEILNSFRDFSLSMTSNNLNRTLSVSLDNAYRAFLNNDALFFKGKASHYHFINNLNSINILNKYSKVNPKLLVDIALKLTSLKMQLLRANYFGSIPTFDISPKNSNTNIKSFCDKYSEICDTLERIHPIYLKDIFKSEYSVPFFETRFLLPSFIRRFLRNNDIESLQFALKSIKELITTNLGIYDSYIYIIVLIYVIFSFFIIAMTYKYRNHPYLKVISPMFCILMIIGFIMNMLSLILLFLPPYSITKCKISILYETLNPSLIYIPIFAVTYRLYRVFKSQTVYTRSLTNKNLYIAITFVFLIVIIYKIILMFTNQFYYISYGSIGDYRYPQCFYDGYELHDSIDEFFFISIIITIIYMIIKINKISKKYGELNYIYIIFSLTIINNFVARKIITSKSKDFALYYLLLTILDTTACFICVYYLVGSRLYFIIACPDAYDYDYENESDDDDDSNCPAIPTSHYIHLVSLKSDKSEFYDTFKKFKNVKSSKINITISYNNNNYNNNYNNNTHDSNRSDQERTNSKFLLLSESEDTSNIIIKNNYINSSNNQNQNYLSSHSYGKGKEKEKEKGKENIKIIKSQNNDNNNSNNNNNNNNSITTTSYFFDTKNTTTNYTIHSNDPLYSFYTDSNTTIIDHQN</sequence>
<dbReference type="Gene3D" id="3.40.190.10">
    <property type="entry name" value="Periplasmic binding protein-like II"/>
    <property type="match status" value="1"/>
</dbReference>
<feature type="non-terminal residue" evidence="12">
    <location>
        <position position="903"/>
    </location>
</feature>
<evidence type="ECO:0000313" key="12">
    <source>
        <dbReference type="EMBL" id="ORY47546.1"/>
    </source>
</evidence>
<dbReference type="SUPFAM" id="SSF53850">
    <property type="entry name" value="Periplasmic binding protein-like II"/>
    <property type="match status" value="1"/>
</dbReference>
<evidence type="ECO:0000256" key="3">
    <source>
        <dbReference type="ARBA" id="ARBA00022989"/>
    </source>
</evidence>
<dbReference type="Proteomes" id="UP000193920">
    <property type="component" value="Unassembled WGS sequence"/>
</dbReference>
<feature type="compositionally biased region" description="Basic and acidic residues" evidence="9">
    <location>
        <begin position="827"/>
        <end position="837"/>
    </location>
</feature>
<keyword evidence="8" id="KW-0807">Transducer</keyword>
<dbReference type="PANTHER" id="PTHR10519">
    <property type="entry name" value="GABA-B RECEPTOR"/>
    <property type="match status" value="1"/>
</dbReference>
<feature type="region of interest" description="Disordered" evidence="9">
    <location>
        <begin position="766"/>
        <end position="785"/>
    </location>
</feature>
<dbReference type="InterPro" id="IPR002455">
    <property type="entry name" value="GPCR3_GABA-B"/>
</dbReference>
<keyword evidence="3 10" id="KW-1133">Transmembrane helix</keyword>
<comment type="subcellular location">
    <subcellularLocation>
        <location evidence="1">Membrane</location>
        <topology evidence="1">Multi-pass membrane protein</topology>
    </subcellularLocation>
</comment>
<dbReference type="GO" id="GO:0004965">
    <property type="term" value="F:G protein-coupled GABA receptor activity"/>
    <property type="evidence" value="ECO:0007669"/>
    <property type="project" value="InterPro"/>
</dbReference>
<feature type="transmembrane region" description="Helical" evidence="10">
    <location>
        <begin position="610"/>
        <end position="627"/>
    </location>
</feature>
<dbReference type="OrthoDB" id="5597995at2759"/>
<dbReference type="Pfam" id="PF00003">
    <property type="entry name" value="7tm_3"/>
    <property type="match status" value="1"/>
</dbReference>
<dbReference type="InterPro" id="IPR017978">
    <property type="entry name" value="GPCR_3_C"/>
</dbReference>
<dbReference type="PANTHER" id="PTHR10519:SF20">
    <property type="entry name" value="G-PROTEIN COUPLED RECEPTOR 156-RELATED"/>
    <property type="match status" value="1"/>
</dbReference>
<dbReference type="AlphaFoldDB" id="A0A1Y2CKN0"/>
<evidence type="ECO:0000259" key="11">
    <source>
        <dbReference type="Pfam" id="PF00003"/>
    </source>
</evidence>
<dbReference type="EMBL" id="MCOG01000104">
    <property type="protein sequence ID" value="ORY47546.1"/>
    <property type="molecule type" value="Genomic_DNA"/>
</dbReference>
<keyword evidence="4" id="KW-0297">G-protein coupled receptor</keyword>
<reference evidence="12 13" key="1">
    <citation type="submission" date="2016-08" db="EMBL/GenBank/DDBJ databases">
        <title>A Parts List for Fungal Cellulosomes Revealed by Comparative Genomics.</title>
        <authorList>
            <consortium name="DOE Joint Genome Institute"/>
            <person name="Haitjema C.H."/>
            <person name="Gilmore S.P."/>
            <person name="Henske J.K."/>
            <person name="Solomon K.V."/>
            <person name="De Groot R."/>
            <person name="Kuo A."/>
            <person name="Mondo S.J."/>
            <person name="Salamov A.A."/>
            <person name="Labutti K."/>
            <person name="Zhao Z."/>
            <person name="Chiniquy J."/>
            <person name="Barry K."/>
            <person name="Brewer H.M."/>
            <person name="Purvine S.O."/>
            <person name="Wright A.T."/>
            <person name="Boxma B."/>
            <person name="Van Alen T."/>
            <person name="Hackstein J.H."/>
            <person name="Baker S.E."/>
            <person name="Grigoriev I.V."/>
            <person name="O'Malley M.A."/>
        </authorList>
    </citation>
    <scope>NUCLEOTIDE SEQUENCE [LARGE SCALE GENOMIC DNA]</scope>
    <source>
        <strain evidence="12 13">G1</strain>
    </source>
</reference>